<dbReference type="Proteomes" id="UP001604336">
    <property type="component" value="Unassembled WGS sequence"/>
</dbReference>
<dbReference type="Pfam" id="PF22936">
    <property type="entry name" value="Pol_BBD"/>
    <property type="match status" value="1"/>
</dbReference>
<organism evidence="2 3">
    <name type="scientific">Abeliophyllum distichum</name>
    <dbReference type="NCBI Taxonomy" id="126358"/>
    <lineage>
        <taxon>Eukaryota</taxon>
        <taxon>Viridiplantae</taxon>
        <taxon>Streptophyta</taxon>
        <taxon>Embryophyta</taxon>
        <taxon>Tracheophyta</taxon>
        <taxon>Spermatophyta</taxon>
        <taxon>Magnoliopsida</taxon>
        <taxon>eudicotyledons</taxon>
        <taxon>Gunneridae</taxon>
        <taxon>Pentapetalae</taxon>
        <taxon>asterids</taxon>
        <taxon>lamiids</taxon>
        <taxon>Lamiales</taxon>
        <taxon>Oleaceae</taxon>
        <taxon>Forsythieae</taxon>
        <taxon>Abeliophyllum</taxon>
    </lineage>
</organism>
<evidence type="ECO:0000313" key="3">
    <source>
        <dbReference type="Proteomes" id="UP001604336"/>
    </source>
</evidence>
<gene>
    <name evidence="2" type="ORF">Adt_27146</name>
</gene>
<evidence type="ECO:0000313" key="2">
    <source>
        <dbReference type="EMBL" id="KAL2491518.1"/>
    </source>
</evidence>
<dbReference type="EMBL" id="JBFOLK010000008">
    <property type="protein sequence ID" value="KAL2491518.1"/>
    <property type="molecule type" value="Genomic_DNA"/>
</dbReference>
<protein>
    <submittedName>
        <fullName evidence="2">Retrovirus-related Pol polyprotein from transposon RE1</fullName>
    </submittedName>
</protein>
<name>A0ABD1RT52_9LAMI</name>
<evidence type="ECO:0000259" key="1">
    <source>
        <dbReference type="Pfam" id="PF22936"/>
    </source>
</evidence>
<comment type="caution">
    <text evidence="2">The sequence shown here is derived from an EMBL/GenBank/DDBJ whole genome shotgun (WGS) entry which is preliminary data.</text>
</comment>
<dbReference type="InterPro" id="IPR054722">
    <property type="entry name" value="PolX-like_BBD"/>
</dbReference>
<keyword evidence="3" id="KW-1185">Reference proteome</keyword>
<proteinExistence type="predicted"/>
<dbReference type="PANTHER" id="PTHR47481:SF31">
    <property type="entry name" value="OS01G0873500 PROTEIN"/>
    <property type="match status" value="1"/>
</dbReference>
<dbReference type="PANTHER" id="PTHR47481">
    <property type="match status" value="1"/>
</dbReference>
<feature type="domain" description="Retrovirus-related Pol polyprotein from transposon TNT 1-94-like beta-barrel" evidence="1">
    <location>
        <begin position="113"/>
        <end position="191"/>
    </location>
</feature>
<dbReference type="AlphaFoldDB" id="A0ABD1RT52"/>
<accession>A0ABD1RT52</accession>
<reference evidence="3" key="1">
    <citation type="submission" date="2024-07" db="EMBL/GenBank/DDBJ databases">
        <title>Two chromosome-level genome assemblies of Korean endemic species Abeliophyllum distichum and Forsythia ovata (Oleaceae).</title>
        <authorList>
            <person name="Jang H."/>
        </authorList>
    </citation>
    <scope>NUCLEOTIDE SEQUENCE [LARGE SCALE GENOMIC DNA]</scope>
</reference>
<sequence length="236" mass="26546">MSMDHYLSTIKQLTDNQGIAGKKIDHANLVTQVLARLDEEYNPIVVQVNCRDQVSWHELSSTLMTFESRLEYLCQVKNNFGSINLTQGSSQNIHSSNPSAYIASPNSVEDQAWYADSGASHHVTTDKNNVDEAKEYADKQKMIVGNGTSLQISRVGSKVFNIEYDKSLVLKRLIHVPRIKKNHISVSKLTTDNNVCIEFFPHGCAVKDLPTRKALVQEKLEDGLYQLKTSKHKLSQ</sequence>